<proteinExistence type="predicted"/>
<feature type="region of interest" description="Disordered" evidence="2">
    <location>
        <begin position="738"/>
        <end position="823"/>
    </location>
</feature>
<dbReference type="Proteomes" id="UP000437068">
    <property type="component" value="Unassembled WGS sequence"/>
</dbReference>
<dbReference type="SUPFAM" id="SSF47923">
    <property type="entry name" value="Ypt/Rab-GAP domain of gyp1p"/>
    <property type="match status" value="2"/>
</dbReference>
<comment type="caution">
    <text evidence="4">The sequence shown here is derived from an EMBL/GenBank/DDBJ whole genome shotgun (WGS) entry which is preliminary data.</text>
</comment>
<feature type="domain" description="Rab-GAP TBC" evidence="3">
    <location>
        <begin position="444"/>
        <end position="671"/>
    </location>
</feature>
<dbReference type="SMART" id="SM00164">
    <property type="entry name" value="TBC"/>
    <property type="match status" value="1"/>
</dbReference>
<evidence type="ECO:0000256" key="1">
    <source>
        <dbReference type="SAM" id="Coils"/>
    </source>
</evidence>
<evidence type="ECO:0000259" key="3">
    <source>
        <dbReference type="PROSITE" id="PS50086"/>
    </source>
</evidence>
<dbReference type="Gene3D" id="1.10.8.270">
    <property type="entry name" value="putative rabgap domain of human tbc1 domain family member 14 like domains"/>
    <property type="match status" value="1"/>
</dbReference>
<protein>
    <recommendedName>
        <fullName evidence="3">Rab-GAP TBC domain-containing protein</fullName>
    </recommendedName>
</protein>
<name>A0A6A4CX74_9STRA</name>
<dbReference type="InterPro" id="IPR035969">
    <property type="entry name" value="Rab-GAP_TBC_sf"/>
</dbReference>
<feature type="compositionally biased region" description="Polar residues" evidence="2">
    <location>
        <begin position="457"/>
        <end position="472"/>
    </location>
</feature>
<gene>
    <name evidence="4" type="ORF">PF001_g16070</name>
</gene>
<evidence type="ECO:0000313" key="5">
    <source>
        <dbReference type="Proteomes" id="UP000437068"/>
    </source>
</evidence>
<dbReference type="PANTHER" id="PTHR47219:SF9">
    <property type="entry name" value="GTPASE ACTIVATING PROTEIN AND CENTROSOME-ASSOCIATED, ISOFORM B"/>
    <property type="match status" value="1"/>
</dbReference>
<dbReference type="InterPro" id="IPR050302">
    <property type="entry name" value="Rab_GAP_TBC_domain"/>
</dbReference>
<feature type="compositionally biased region" description="Polar residues" evidence="2">
    <location>
        <begin position="745"/>
        <end position="775"/>
    </location>
</feature>
<organism evidence="4 5">
    <name type="scientific">Phytophthora fragariae</name>
    <dbReference type="NCBI Taxonomy" id="53985"/>
    <lineage>
        <taxon>Eukaryota</taxon>
        <taxon>Sar</taxon>
        <taxon>Stramenopiles</taxon>
        <taxon>Oomycota</taxon>
        <taxon>Peronosporomycetes</taxon>
        <taxon>Peronosporales</taxon>
        <taxon>Peronosporaceae</taxon>
        <taxon>Phytophthora</taxon>
    </lineage>
</organism>
<evidence type="ECO:0000256" key="2">
    <source>
        <dbReference type="SAM" id="MobiDB-lite"/>
    </source>
</evidence>
<feature type="compositionally biased region" description="Polar residues" evidence="2">
    <location>
        <begin position="807"/>
        <end position="823"/>
    </location>
</feature>
<dbReference type="PROSITE" id="PS50086">
    <property type="entry name" value="TBC_RABGAP"/>
    <property type="match status" value="1"/>
</dbReference>
<dbReference type="AlphaFoldDB" id="A0A6A4CX74"/>
<dbReference type="Pfam" id="PF00566">
    <property type="entry name" value="RabGAP-TBC"/>
    <property type="match status" value="1"/>
</dbReference>
<reference evidence="4 5" key="1">
    <citation type="submission" date="2018-08" db="EMBL/GenBank/DDBJ databases">
        <title>Genomic investigation of the strawberry pathogen Phytophthora fragariae indicates pathogenicity is determined by transcriptional variation in three key races.</title>
        <authorList>
            <person name="Adams T.M."/>
            <person name="Armitage A.D."/>
            <person name="Sobczyk M.K."/>
            <person name="Bates H.J."/>
            <person name="Dunwell J.M."/>
            <person name="Nellist C.F."/>
            <person name="Harrison R.J."/>
        </authorList>
    </citation>
    <scope>NUCLEOTIDE SEQUENCE [LARGE SCALE GENOMIC DNA]</scope>
    <source>
        <strain evidence="4 5">A4</strain>
    </source>
</reference>
<keyword evidence="1" id="KW-0175">Coiled coil</keyword>
<feature type="coiled-coil region" evidence="1">
    <location>
        <begin position="198"/>
        <end position="225"/>
    </location>
</feature>
<evidence type="ECO:0000313" key="4">
    <source>
        <dbReference type="EMBL" id="KAE9298136.1"/>
    </source>
</evidence>
<dbReference type="GO" id="GO:0005096">
    <property type="term" value="F:GTPase activator activity"/>
    <property type="evidence" value="ECO:0007669"/>
    <property type="project" value="TreeGrafter"/>
</dbReference>
<sequence length="823" mass="91286">MTRKNGKGRGSAAARYARANALVGSVLNKFHNGSERAVDPFVIRTLKAHEPRLLGIQCFVEQGPAEDSRRAKDESHVVNHTTHASGIFGLFTVCGGVFGPGAIMRQWDACSGTEGDTDDREAAMAEYVATVDRMLPGWDESAPDHAVARSDRFWEDDATATNCPLCFVAFSILEIALCPGAPLRTQRVCTPCYQAEYRAQQLREARKVSRENQELEQRIRAVLTTAKQTLAAKQQEEQKLRALAIDAGCDVQALDEAIQKQHGGSPVGSASMELPTPPAAHRFAPAQTSVEVSNQLALAHRQLMMSFKMAQCRAHRVLDKMDATIAALREAVSAQRSMNNKSSSPDHEDNGWSVMIRLTDSFLSQTDREALQVVSDELCDRLRSRSCSSVDLTTALDPSIAVLWQAECLKDNRTRAFVTDLAEAVRARLDASSGSDTEDSDANEAPVAKSRPLWEQPVQSAPDANSTTNSAPTSVELEKVYELICSQCETGPASEWDEQIRLDVTRTFGISARRQHRKSLDPTSRSVCTSNGVAIPLETRQAALQNVLRACASVDTEVGYCQGMDHVAALLLAVSDWNEARAFWLLVSLLASPRFELERLYGPGLPHLTLRCFQLDRLLRMHLPLLSEHFQAIDFPISIVATGWFMTLFTNMEALSYDVAVQVFEGFIFKGWRHILRTALVILEELHRPILASSFDEIPRLFYDIQEYAPRIMDVGYVLTQSAKYELSDRMLKRLEKEFEGETSAAETSTNKNTRPSKLPPTTDSLAGPRNTNQRPQKRRASLPPSYLRPESRQTRHFVSRDRISKAPSSTRQASPSQSPAVV</sequence>
<dbReference type="EMBL" id="QXGE01001081">
    <property type="protein sequence ID" value="KAE9298136.1"/>
    <property type="molecule type" value="Genomic_DNA"/>
</dbReference>
<feature type="region of interest" description="Disordered" evidence="2">
    <location>
        <begin position="429"/>
        <end position="472"/>
    </location>
</feature>
<dbReference type="InterPro" id="IPR000195">
    <property type="entry name" value="Rab-GAP-TBC_dom"/>
</dbReference>
<dbReference type="Gene3D" id="1.10.472.80">
    <property type="entry name" value="Ypt/Rab-GAP domain of gyp1p, domain 3"/>
    <property type="match status" value="1"/>
</dbReference>
<dbReference type="PANTHER" id="PTHR47219">
    <property type="entry name" value="RAB GTPASE-ACTIVATING PROTEIN 1-LIKE"/>
    <property type="match status" value="1"/>
</dbReference>
<accession>A0A6A4CX74</accession>
<feature type="compositionally biased region" description="Basic and acidic residues" evidence="2">
    <location>
        <begin position="790"/>
        <end position="805"/>
    </location>
</feature>
<dbReference type="GO" id="GO:0031267">
    <property type="term" value="F:small GTPase binding"/>
    <property type="evidence" value="ECO:0007669"/>
    <property type="project" value="TreeGrafter"/>
</dbReference>